<protein>
    <submittedName>
        <fullName evidence="2">(apollo) hypothetical protein</fullName>
    </submittedName>
</protein>
<accession>A0A8S3WI41</accession>
<feature type="region of interest" description="Disordered" evidence="1">
    <location>
        <begin position="1"/>
        <end position="32"/>
    </location>
</feature>
<comment type="caution">
    <text evidence="2">The sequence shown here is derived from an EMBL/GenBank/DDBJ whole genome shotgun (WGS) entry which is preliminary data.</text>
</comment>
<dbReference type="EMBL" id="CAJQZP010000397">
    <property type="protein sequence ID" value="CAG4959537.1"/>
    <property type="molecule type" value="Genomic_DNA"/>
</dbReference>
<evidence type="ECO:0000313" key="3">
    <source>
        <dbReference type="Proteomes" id="UP000691718"/>
    </source>
</evidence>
<dbReference type="Proteomes" id="UP000691718">
    <property type="component" value="Unassembled WGS sequence"/>
</dbReference>
<feature type="compositionally biased region" description="Polar residues" evidence="1">
    <location>
        <begin position="77"/>
        <end position="100"/>
    </location>
</feature>
<gene>
    <name evidence="2" type="ORF">PAPOLLO_LOCUS6184</name>
</gene>
<feature type="compositionally biased region" description="Polar residues" evidence="1">
    <location>
        <begin position="164"/>
        <end position="174"/>
    </location>
</feature>
<feature type="compositionally biased region" description="Polar residues" evidence="1">
    <location>
        <begin position="112"/>
        <end position="121"/>
    </location>
</feature>
<evidence type="ECO:0000313" key="2">
    <source>
        <dbReference type="EMBL" id="CAG4959537.1"/>
    </source>
</evidence>
<organism evidence="2 3">
    <name type="scientific">Parnassius apollo</name>
    <name type="common">Apollo butterfly</name>
    <name type="synonym">Papilio apollo</name>
    <dbReference type="NCBI Taxonomy" id="110799"/>
    <lineage>
        <taxon>Eukaryota</taxon>
        <taxon>Metazoa</taxon>
        <taxon>Ecdysozoa</taxon>
        <taxon>Arthropoda</taxon>
        <taxon>Hexapoda</taxon>
        <taxon>Insecta</taxon>
        <taxon>Pterygota</taxon>
        <taxon>Neoptera</taxon>
        <taxon>Endopterygota</taxon>
        <taxon>Lepidoptera</taxon>
        <taxon>Glossata</taxon>
        <taxon>Ditrysia</taxon>
        <taxon>Papilionoidea</taxon>
        <taxon>Papilionidae</taxon>
        <taxon>Parnassiinae</taxon>
        <taxon>Parnassini</taxon>
        <taxon>Parnassius</taxon>
        <taxon>Parnassius</taxon>
    </lineage>
</organism>
<dbReference type="OrthoDB" id="7473079at2759"/>
<feature type="compositionally biased region" description="Low complexity" evidence="1">
    <location>
        <begin position="129"/>
        <end position="151"/>
    </location>
</feature>
<dbReference type="AlphaFoldDB" id="A0A8S3WI41"/>
<reference evidence="2" key="1">
    <citation type="submission" date="2021-04" db="EMBL/GenBank/DDBJ databases">
        <authorList>
            <person name="Tunstrom K."/>
        </authorList>
    </citation>
    <scope>NUCLEOTIDE SEQUENCE</scope>
</reference>
<evidence type="ECO:0000256" key="1">
    <source>
        <dbReference type="SAM" id="MobiDB-lite"/>
    </source>
</evidence>
<sequence>MNRGRCLVNMVEERDKENISPSLLTQPDTRQEFEPIIQKETVVVNKSLLEDDREMSLSDEDSSNETHAALSVDDKSIPSTSKQQQASTPNYYISPIQSDQSDFDDSGEDPNFQLNNKSKTLSKIVPFGSLRSSSSTSNSSSKSSSRSNSSSDTEDDSVHLHLDPQNTKVAEINSQELVVEEKRVKRGYENQRCGNRKLRKC</sequence>
<feature type="compositionally biased region" description="Polar residues" evidence="1">
    <location>
        <begin position="19"/>
        <end position="28"/>
    </location>
</feature>
<name>A0A8S3WI41_PARAO</name>
<proteinExistence type="predicted"/>
<keyword evidence="3" id="KW-1185">Reference proteome</keyword>
<feature type="region of interest" description="Disordered" evidence="1">
    <location>
        <begin position="52"/>
        <end position="174"/>
    </location>
</feature>